<dbReference type="Gene3D" id="1.20.1250.20">
    <property type="entry name" value="MFS general substrate transporter like domains"/>
    <property type="match status" value="1"/>
</dbReference>
<keyword evidence="10" id="KW-1185">Reference proteome</keyword>
<evidence type="ECO:0000256" key="1">
    <source>
        <dbReference type="ARBA" id="ARBA00004651"/>
    </source>
</evidence>
<evidence type="ECO:0000313" key="9">
    <source>
        <dbReference type="EMBL" id="GGC56914.1"/>
    </source>
</evidence>
<feature type="transmembrane region" description="Helical" evidence="7">
    <location>
        <begin position="153"/>
        <end position="173"/>
    </location>
</feature>
<keyword evidence="5 7" id="KW-1133">Transmembrane helix</keyword>
<feature type="transmembrane region" description="Helical" evidence="7">
    <location>
        <begin position="122"/>
        <end position="141"/>
    </location>
</feature>
<dbReference type="InterPro" id="IPR020846">
    <property type="entry name" value="MFS_dom"/>
</dbReference>
<sequence>MNVPLPSSAAQLPPPVQLTQREIHAILFGVVLAMLLAALDQTIVATALATIGKDLGDVEHLPWVVTIYLLSSTVVTPLYGKASDIWGRRLAMLVAIATFVAGSVACALAPSIYALIVARALQGLGGGGLISLAQTILGDILPPRERSRYQAHVASVFALSSLVGPVLGGLISQHLHWSVIFWINLPLGGLAFWMANSLLRRLPRHERPHKLDFAGAGLLVAATVSLLLALSWGGTRYAWISPEVFGTFAVSAALWGLFALRQRRAAEPLIPTEVLANRVVMFGTLAACFGMGTFVGLSIYAPLYFELVMHLSASDSGVALIPLMIGTVAGATISGRFMMYVRRYKRVALVGLSLGILAQLALAVWPSGLPFWQVEVLLAASSMGLGTLLPVSTISIQNAVKVHQLGTATATMNFFRQLGAAVIVAVFGAILLGGSALVGVPVSSLETFSSPAAGGDLAPVFRWIFAAAALGLAIALTFLAFMEERPLRTTVADPVTPKAT</sequence>
<keyword evidence="3" id="KW-1003">Cell membrane</keyword>
<dbReference type="GO" id="GO:0022857">
    <property type="term" value="F:transmembrane transporter activity"/>
    <property type="evidence" value="ECO:0007669"/>
    <property type="project" value="InterPro"/>
</dbReference>
<evidence type="ECO:0000256" key="4">
    <source>
        <dbReference type="ARBA" id="ARBA00022692"/>
    </source>
</evidence>
<feature type="transmembrane region" description="Helical" evidence="7">
    <location>
        <begin position="238"/>
        <end position="258"/>
    </location>
</feature>
<reference evidence="9" key="1">
    <citation type="journal article" date="2014" name="Int. J. Syst. Evol. Microbiol.">
        <title>Complete genome sequence of Corynebacterium casei LMG S-19264T (=DSM 44701T), isolated from a smear-ripened cheese.</title>
        <authorList>
            <consortium name="US DOE Joint Genome Institute (JGI-PGF)"/>
            <person name="Walter F."/>
            <person name="Albersmeier A."/>
            <person name="Kalinowski J."/>
            <person name="Ruckert C."/>
        </authorList>
    </citation>
    <scope>NUCLEOTIDE SEQUENCE</scope>
    <source>
        <strain evidence="9">CGMCC 1.12919</strain>
    </source>
</reference>
<feature type="transmembrane region" description="Helical" evidence="7">
    <location>
        <begin position="460"/>
        <end position="481"/>
    </location>
</feature>
<dbReference type="PROSITE" id="PS50850">
    <property type="entry name" value="MFS"/>
    <property type="match status" value="1"/>
</dbReference>
<gene>
    <name evidence="9" type="ORF">GCM10010994_14780</name>
</gene>
<dbReference type="GO" id="GO:0005886">
    <property type="term" value="C:plasma membrane"/>
    <property type="evidence" value="ECO:0007669"/>
    <property type="project" value="UniProtKB-SubCell"/>
</dbReference>
<keyword evidence="2" id="KW-0813">Transport</keyword>
<feature type="transmembrane region" description="Helical" evidence="7">
    <location>
        <begin position="347"/>
        <end position="365"/>
    </location>
</feature>
<feature type="domain" description="Major facilitator superfamily (MFS) profile" evidence="8">
    <location>
        <begin position="26"/>
        <end position="485"/>
    </location>
</feature>
<evidence type="ECO:0000259" key="8">
    <source>
        <dbReference type="PROSITE" id="PS50850"/>
    </source>
</evidence>
<evidence type="ECO:0000256" key="5">
    <source>
        <dbReference type="ARBA" id="ARBA00022989"/>
    </source>
</evidence>
<accession>A0A916X9C3</accession>
<name>A0A916X9C3_9HYPH</name>
<feature type="transmembrane region" description="Helical" evidence="7">
    <location>
        <begin position="61"/>
        <end position="79"/>
    </location>
</feature>
<feature type="transmembrane region" description="Helical" evidence="7">
    <location>
        <begin position="91"/>
        <end position="116"/>
    </location>
</feature>
<dbReference type="SUPFAM" id="SSF103473">
    <property type="entry name" value="MFS general substrate transporter"/>
    <property type="match status" value="1"/>
</dbReference>
<evidence type="ECO:0000256" key="2">
    <source>
        <dbReference type="ARBA" id="ARBA00022448"/>
    </source>
</evidence>
<dbReference type="InterPro" id="IPR011701">
    <property type="entry name" value="MFS"/>
</dbReference>
<dbReference type="Proteomes" id="UP000637002">
    <property type="component" value="Unassembled WGS sequence"/>
</dbReference>
<feature type="transmembrane region" description="Helical" evidence="7">
    <location>
        <begin position="377"/>
        <end position="397"/>
    </location>
</feature>
<evidence type="ECO:0000256" key="6">
    <source>
        <dbReference type="ARBA" id="ARBA00023136"/>
    </source>
</evidence>
<feature type="transmembrane region" description="Helical" evidence="7">
    <location>
        <begin position="211"/>
        <end position="232"/>
    </location>
</feature>
<evidence type="ECO:0000256" key="3">
    <source>
        <dbReference type="ARBA" id="ARBA00022475"/>
    </source>
</evidence>
<dbReference type="PANTHER" id="PTHR23501">
    <property type="entry name" value="MAJOR FACILITATOR SUPERFAMILY"/>
    <property type="match status" value="1"/>
</dbReference>
<dbReference type="Pfam" id="PF07690">
    <property type="entry name" value="MFS_1"/>
    <property type="match status" value="1"/>
</dbReference>
<evidence type="ECO:0000256" key="7">
    <source>
        <dbReference type="SAM" id="Phobius"/>
    </source>
</evidence>
<feature type="transmembrane region" description="Helical" evidence="7">
    <location>
        <begin position="279"/>
        <end position="305"/>
    </location>
</feature>
<dbReference type="InterPro" id="IPR036259">
    <property type="entry name" value="MFS_trans_sf"/>
</dbReference>
<feature type="transmembrane region" description="Helical" evidence="7">
    <location>
        <begin position="179"/>
        <end position="199"/>
    </location>
</feature>
<dbReference type="FunFam" id="1.20.1720.10:FF:000004">
    <property type="entry name" value="EmrB/QacA family drug resistance transporter"/>
    <property type="match status" value="1"/>
</dbReference>
<dbReference type="AlphaFoldDB" id="A0A916X9C3"/>
<protein>
    <submittedName>
        <fullName evidence="9">MFS transporter</fullName>
    </submittedName>
</protein>
<feature type="transmembrane region" description="Helical" evidence="7">
    <location>
        <begin position="418"/>
        <end position="440"/>
    </location>
</feature>
<keyword evidence="4 7" id="KW-0812">Transmembrane</keyword>
<dbReference type="PANTHER" id="PTHR23501:SF197">
    <property type="entry name" value="COMD"/>
    <property type="match status" value="1"/>
</dbReference>
<keyword evidence="6 7" id="KW-0472">Membrane</keyword>
<feature type="transmembrane region" description="Helical" evidence="7">
    <location>
        <begin position="317"/>
        <end position="335"/>
    </location>
</feature>
<evidence type="ECO:0000313" key="10">
    <source>
        <dbReference type="Proteomes" id="UP000637002"/>
    </source>
</evidence>
<comment type="subcellular location">
    <subcellularLocation>
        <location evidence="1">Cell membrane</location>
        <topology evidence="1">Multi-pass membrane protein</topology>
    </subcellularLocation>
</comment>
<feature type="transmembrane region" description="Helical" evidence="7">
    <location>
        <begin position="25"/>
        <end position="49"/>
    </location>
</feature>
<dbReference type="EMBL" id="BMGG01000002">
    <property type="protein sequence ID" value="GGC56914.1"/>
    <property type="molecule type" value="Genomic_DNA"/>
</dbReference>
<comment type="caution">
    <text evidence="9">The sequence shown here is derived from an EMBL/GenBank/DDBJ whole genome shotgun (WGS) entry which is preliminary data.</text>
</comment>
<dbReference type="Gene3D" id="1.20.1720.10">
    <property type="entry name" value="Multidrug resistance protein D"/>
    <property type="match status" value="1"/>
</dbReference>
<dbReference type="CDD" id="cd17502">
    <property type="entry name" value="MFS_Azr1_MDR_like"/>
    <property type="match status" value="1"/>
</dbReference>
<proteinExistence type="predicted"/>
<reference evidence="9" key="2">
    <citation type="submission" date="2020-09" db="EMBL/GenBank/DDBJ databases">
        <authorList>
            <person name="Sun Q."/>
            <person name="Zhou Y."/>
        </authorList>
    </citation>
    <scope>NUCLEOTIDE SEQUENCE</scope>
    <source>
        <strain evidence="9">CGMCC 1.12919</strain>
    </source>
</reference>
<organism evidence="9 10">
    <name type="scientific">Chelatococcus reniformis</name>
    <dbReference type="NCBI Taxonomy" id="1494448"/>
    <lineage>
        <taxon>Bacteria</taxon>
        <taxon>Pseudomonadati</taxon>
        <taxon>Pseudomonadota</taxon>
        <taxon>Alphaproteobacteria</taxon>
        <taxon>Hyphomicrobiales</taxon>
        <taxon>Chelatococcaceae</taxon>
        <taxon>Chelatococcus</taxon>
    </lineage>
</organism>